<sequence>MNYIRHLNRFFQKLEQDQRMKAYHISLYLSCFQIWNMNRFKNPFSVNRFEMMKLSRIGSVNTYARCIKELNQWGYIEYFPSANLHSGSHISCIRFDIATDTGSDTASDTLLINITNKNKEGYPDNLKKERGKNGNGKNRLNASLDKDYSEPL</sequence>
<reference evidence="2 3" key="1">
    <citation type="submission" date="2022-01" db="EMBL/GenBank/DDBJ databases">
        <title>Labilibaculum sp. nov, a marine bacterium isolated from Antarctica.</title>
        <authorList>
            <person name="Dai W."/>
        </authorList>
    </citation>
    <scope>NUCLEOTIDE SEQUENCE [LARGE SCALE GENOMIC DNA]</scope>
    <source>
        <strain evidence="2 3">DW002</strain>
    </source>
</reference>
<feature type="region of interest" description="Disordered" evidence="1">
    <location>
        <begin position="121"/>
        <end position="152"/>
    </location>
</feature>
<evidence type="ECO:0008006" key="4">
    <source>
        <dbReference type="Google" id="ProtNLM"/>
    </source>
</evidence>
<evidence type="ECO:0000313" key="2">
    <source>
        <dbReference type="EMBL" id="MDE5417603.1"/>
    </source>
</evidence>
<organism evidence="2 3">
    <name type="scientific">Paralabilibaculum antarcticum</name>
    <dbReference type="NCBI Taxonomy" id="2912572"/>
    <lineage>
        <taxon>Bacteria</taxon>
        <taxon>Pseudomonadati</taxon>
        <taxon>Bacteroidota</taxon>
        <taxon>Bacteroidia</taxon>
        <taxon>Marinilabiliales</taxon>
        <taxon>Marinifilaceae</taxon>
        <taxon>Paralabilibaculum</taxon>
    </lineage>
</organism>
<evidence type="ECO:0000256" key="1">
    <source>
        <dbReference type="SAM" id="MobiDB-lite"/>
    </source>
</evidence>
<dbReference type="EMBL" id="JAKJSC010000001">
    <property type="protein sequence ID" value="MDE5417603.1"/>
    <property type="molecule type" value="Genomic_DNA"/>
</dbReference>
<dbReference type="RefSeq" id="WP_275108945.1">
    <property type="nucleotide sequence ID" value="NZ_JAKJSC010000001.1"/>
</dbReference>
<gene>
    <name evidence="2" type="ORF">L3049_06240</name>
</gene>
<evidence type="ECO:0000313" key="3">
    <source>
        <dbReference type="Proteomes" id="UP001528920"/>
    </source>
</evidence>
<accession>A0ABT5VQA2</accession>
<feature type="compositionally biased region" description="Basic and acidic residues" evidence="1">
    <location>
        <begin position="121"/>
        <end position="132"/>
    </location>
</feature>
<dbReference type="Proteomes" id="UP001528920">
    <property type="component" value="Unassembled WGS sequence"/>
</dbReference>
<proteinExistence type="predicted"/>
<keyword evidence="3" id="KW-1185">Reference proteome</keyword>
<comment type="caution">
    <text evidence="2">The sequence shown here is derived from an EMBL/GenBank/DDBJ whole genome shotgun (WGS) entry which is preliminary data.</text>
</comment>
<name>A0ABT5VQA2_9BACT</name>
<protein>
    <recommendedName>
        <fullName evidence="4">Transcriptional regulator</fullName>
    </recommendedName>
</protein>